<keyword evidence="1" id="KW-1133">Transmembrane helix</keyword>
<dbReference type="RefSeq" id="WP_129453068.1">
    <property type="nucleotide sequence ID" value="NZ_JACXYX010000003.1"/>
</dbReference>
<feature type="transmembrane region" description="Helical" evidence="1">
    <location>
        <begin position="51"/>
        <end position="72"/>
    </location>
</feature>
<proteinExistence type="predicted"/>
<dbReference type="Proteomes" id="UP000293291">
    <property type="component" value="Unassembled WGS sequence"/>
</dbReference>
<evidence type="ECO:0000313" key="3">
    <source>
        <dbReference type="Proteomes" id="UP000293291"/>
    </source>
</evidence>
<feature type="transmembrane region" description="Helical" evidence="1">
    <location>
        <begin position="78"/>
        <end position="98"/>
    </location>
</feature>
<keyword evidence="1" id="KW-0472">Membrane</keyword>
<organism evidence="2 3">
    <name type="scientific">Nocardioides ganghwensis</name>
    <dbReference type="NCBI Taxonomy" id="252230"/>
    <lineage>
        <taxon>Bacteria</taxon>
        <taxon>Bacillati</taxon>
        <taxon>Actinomycetota</taxon>
        <taxon>Actinomycetes</taxon>
        <taxon>Propionibacteriales</taxon>
        <taxon>Nocardioidaceae</taxon>
        <taxon>Nocardioides</taxon>
    </lineage>
</organism>
<evidence type="ECO:0000256" key="1">
    <source>
        <dbReference type="SAM" id="Phobius"/>
    </source>
</evidence>
<keyword evidence="1" id="KW-0812">Transmembrane</keyword>
<protein>
    <submittedName>
        <fullName evidence="2">DUF1772 domain-containing protein</fullName>
    </submittedName>
</protein>
<dbReference type="OrthoDB" id="3405989at2"/>
<dbReference type="AlphaFoldDB" id="A0A4Q2SHU0"/>
<reference evidence="2 3" key="1">
    <citation type="submission" date="2019-01" db="EMBL/GenBank/DDBJ databases">
        <title>Novel species of Nocardioides.</title>
        <authorList>
            <person name="Liu Q."/>
            <person name="Xin Y.-H."/>
        </authorList>
    </citation>
    <scope>NUCLEOTIDE SEQUENCE [LARGE SCALE GENOMIC DNA]</scope>
    <source>
        <strain evidence="2 3">CGMCC 4.6875</strain>
    </source>
</reference>
<evidence type="ECO:0000313" key="2">
    <source>
        <dbReference type="EMBL" id="RYC05046.1"/>
    </source>
</evidence>
<dbReference type="EMBL" id="SDWU01000001">
    <property type="protein sequence ID" value="RYC05046.1"/>
    <property type="molecule type" value="Genomic_DNA"/>
</dbReference>
<gene>
    <name evidence="2" type="ORF">EUA07_00695</name>
</gene>
<accession>A0A4Q2SHU0</accession>
<name>A0A4Q2SHU0_9ACTN</name>
<sequence length="142" mass="14876">MTSTGPAPWLLLVAAAHLGFQLTVDLVVYPALREAPDDAWDEAHARHSRRIAPLVALLYVPLVLLLGWTVAVEPRAEGTWLAVAGGALAVVTTAALAAPMHGRLSSAPARERPDLLRALGRVDRIRTVGAAVCLVGAALLAV</sequence>
<keyword evidence="3" id="KW-1185">Reference proteome</keyword>
<comment type="caution">
    <text evidence="2">The sequence shown here is derived from an EMBL/GenBank/DDBJ whole genome shotgun (WGS) entry which is preliminary data.</text>
</comment>
<feature type="transmembrane region" description="Helical" evidence="1">
    <location>
        <begin position="6"/>
        <end position="30"/>
    </location>
</feature>